<dbReference type="Proteomes" id="UP000030130">
    <property type="component" value="Unassembled WGS sequence"/>
</dbReference>
<dbReference type="SUPFAM" id="SSF53649">
    <property type="entry name" value="Alkaline phosphatase-like"/>
    <property type="match status" value="1"/>
</dbReference>
<gene>
    <name evidence="8" type="ORF">HR08_10320</name>
</gene>
<accession>A0A0A2F5W1</accession>
<comment type="caution">
    <text evidence="8">The sequence shown here is derived from an EMBL/GenBank/DDBJ whole genome shotgun (WGS) entry which is preliminary data.</text>
</comment>
<evidence type="ECO:0000256" key="3">
    <source>
        <dbReference type="ARBA" id="ARBA00022692"/>
    </source>
</evidence>
<keyword evidence="3 6" id="KW-0812">Transmembrane</keyword>
<feature type="transmembrane region" description="Helical" evidence="6">
    <location>
        <begin position="17"/>
        <end position="34"/>
    </location>
</feature>
<dbReference type="InterPro" id="IPR017850">
    <property type="entry name" value="Alkaline_phosphatase_core_sf"/>
</dbReference>
<evidence type="ECO:0000256" key="1">
    <source>
        <dbReference type="ARBA" id="ARBA00004651"/>
    </source>
</evidence>
<feature type="domain" description="Sulfatase N-terminal" evidence="7">
    <location>
        <begin position="299"/>
        <end position="566"/>
    </location>
</feature>
<organism evidence="8 9">
    <name type="scientific">Porphyromonas gulae</name>
    <dbReference type="NCBI Taxonomy" id="111105"/>
    <lineage>
        <taxon>Bacteria</taxon>
        <taxon>Pseudomonadati</taxon>
        <taxon>Bacteroidota</taxon>
        <taxon>Bacteroidia</taxon>
        <taxon>Bacteroidales</taxon>
        <taxon>Porphyromonadaceae</taxon>
        <taxon>Porphyromonas</taxon>
    </lineage>
</organism>
<dbReference type="Gene3D" id="3.40.720.10">
    <property type="entry name" value="Alkaline Phosphatase, subunit A"/>
    <property type="match status" value="1"/>
</dbReference>
<keyword evidence="2" id="KW-1003">Cell membrane</keyword>
<dbReference type="AlphaFoldDB" id="A0A0A2F5W1"/>
<evidence type="ECO:0000313" key="8">
    <source>
        <dbReference type="EMBL" id="KGN83839.1"/>
    </source>
</evidence>
<dbReference type="eggNOG" id="COG1368">
    <property type="taxonomic scope" value="Bacteria"/>
</dbReference>
<comment type="subcellular location">
    <subcellularLocation>
        <location evidence="1">Cell membrane</location>
        <topology evidence="1">Multi-pass membrane protein</topology>
    </subcellularLocation>
</comment>
<protein>
    <submittedName>
        <fullName evidence="8">Arylsulfatase</fullName>
    </submittedName>
</protein>
<dbReference type="STRING" id="111105.HR09_00745"/>
<dbReference type="PANTHER" id="PTHR47371:SF3">
    <property type="entry name" value="PHOSPHOGLYCEROL TRANSFERASE I"/>
    <property type="match status" value="1"/>
</dbReference>
<dbReference type="InterPro" id="IPR050448">
    <property type="entry name" value="OpgB/LTA_synthase_biosynth"/>
</dbReference>
<evidence type="ECO:0000256" key="6">
    <source>
        <dbReference type="SAM" id="Phobius"/>
    </source>
</evidence>
<feature type="transmembrane region" description="Helical" evidence="6">
    <location>
        <begin position="71"/>
        <end position="89"/>
    </location>
</feature>
<keyword evidence="5 6" id="KW-0472">Membrane</keyword>
<name>A0A0A2F5W1_9PORP</name>
<keyword evidence="4 6" id="KW-1133">Transmembrane helix</keyword>
<dbReference type="Pfam" id="PF00884">
    <property type="entry name" value="Sulfatase"/>
    <property type="match status" value="1"/>
</dbReference>
<evidence type="ECO:0000313" key="9">
    <source>
        <dbReference type="Proteomes" id="UP000030130"/>
    </source>
</evidence>
<dbReference type="InterPro" id="IPR000917">
    <property type="entry name" value="Sulfatase_N"/>
</dbReference>
<dbReference type="OrthoDB" id="9777768at2"/>
<proteinExistence type="predicted"/>
<feature type="transmembrane region" description="Helical" evidence="6">
    <location>
        <begin position="151"/>
        <end position="174"/>
    </location>
</feature>
<evidence type="ECO:0000256" key="2">
    <source>
        <dbReference type="ARBA" id="ARBA00022475"/>
    </source>
</evidence>
<evidence type="ECO:0000256" key="4">
    <source>
        <dbReference type="ARBA" id="ARBA00022989"/>
    </source>
</evidence>
<feature type="transmembrane region" description="Helical" evidence="6">
    <location>
        <begin position="110"/>
        <end position="131"/>
    </location>
</feature>
<dbReference type="GO" id="GO:0005886">
    <property type="term" value="C:plasma membrane"/>
    <property type="evidence" value="ECO:0007669"/>
    <property type="project" value="UniProtKB-SubCell"/>
</dbReference>
<dbReference type="CDD" id="cd16015">
    <property type="entry name" value="LTA_synthase"/>
    <property type="match status" value="1"/>
</dbReference>
<dbReference type="PANTHER" id="PTHR47371">
    <property type="entry name" value="LIPOTEICHOIC ACID SYNTHASE"/>
    <property type="match status" value="1"/>
</dbReference>
<dbReference type="EMBL" id="JRAI01000082">
    <property type="protein sequence ID" value="KGN83839.1"/>
    <property type="molecule type" value="Genomic_DNA"/>
</dbReference>
<evidence type="ECO:0000256" key="5">
    <source>
        <dbReference type="ARBA" id="ARBA00023136"/>
    </source>
</evidence>
<feature type="transmembrane region" description="Helical" evidence="6">
    <location>
        <begin position="195"/>
        <end position="218"/>
    </location>
</feature>
<sequence>MKALLERGELLFPKRRGFCYVIGVFVLFLLYFLFQKVAFLLVYSGQLAGIGTSGGDIAAIFLHGVRHDAAVAAYLTVLPLLFAGINTIAGRGEKKIGRILRQILKHYYTLISFFVGLIYTVDLVLFGYWGFRLDATPLFYLRQPQEAMASATAPQLLIGLLVTVVFVCIPAFVLRRFHRRYFPIKVPAHLHIAGIWKPVVGGAFLFLLIRGGVGVATLNVGSVFHSPKQLHNQAAVNPVFSFLYACMHSEEDYSNYQFLSEEDCNKALEQLRLYGCSDGSEVRESASDSTERILSTDRPNIVLILLESFSANAVGCLGGTPGHTPCIDSLAQNGILFSRTFASSFRTDRGTVATLSGYPSQPNSSIIKYPNKVRNLPGIAASLRAAGYSTHHLYGGDADFTNVRSYLYATGYDEVTDVSSFPIKTRLSKWGTPDHISFPRLLDDCRRLEKEKKPYFYSFLTLSSHEPFDVPSLHHPDPYLNSIFYTDSCFGDYIRGMQQSPQWKNTLIIAVSDHGYPYPADQAMPDQPGRYGIVMLWTGGAILRPIRFEEVVSQSDLPATLLAQLGLAHDEFVFSKDVFRSSSPHFAYFSFPGLVGLATSQGTTIYDFAGDKIVYGHEAPLAEQRTIAAKVMLQSVMKDMLSR</sequence>
<reference evidence="8 9" key="1">
    <citation type="submission" date="2014-08" db="EMBL/GenBank/DDBJ databases">
        <title>Porphyromonas gulae strain:COT-052_OH1451 Genome sequencing.</title>
        <authorList>
            <person name="Wallis C."/>
            <person name="Deusch O."/>
            <person name="O'Flynn C."/>
            <person name="Davis I."/>
            <person name="Jospin G."/>
            <person name="Darling A.E."/>
            <person name="Coil D.A."/>
            <person name="Alexiev A."/>
            <person name="Horsfall A."/>
            <person name="Kirkwood N."/>
            <person name="Harris S."/>
            <person name="Eisen J.A."/>
        </authorList>
    </citation>
    <scope>NUCLEOTIDE SEQUENCE [LARGE SCALE GENOMIC DNA]</scope>
    <source>
        <strain evidence="9">COT-052 OH1451</strain>
    </source>
</reference>
<evidence type="ECO:0000259" key="7">
    <source>
        <dbReference type="Pfam" id="PF00884"/>
    </source>
</evidence>
<dbReference type="RefSeq" id="WP_039422211.1">
    <property type="nucleotide sequence ID" value="NZ_JRAI01000082.1"/>
</dbReference>